<dbReference type="InterPro" id="IPR001304">
    <property type="entry name" value="C-type_lectin-like"/>
</dbReference>
<keyword evidence="4" id="KW-1185">Reference proteome</keyword>
<reference evidence="5" key="1">
    <citation type="submission" date="2025-08" db="UniProtKB">
        <authorList>
            <consortium name="RefSeq"/>
        </authorList>
    </citation>
    <scope>IDENTIFICATION</scope>
    <source>
        <tissue evidence="5">Gonads</tissue>
    </source>
</reference>
<dbReference type="AlphaFoldDB" id="A0A6J2Y3B7"/>
<keyword evidence="2" id="KW-0732">Signal</keyword>
<gene>
    <name evidence="5" type="primary">LOC115883300</name>
</gene>
<protein>
    <submittedName>
        <fullName evidence="5">Uncharacterized protein LOC115883300 isoform X1</fullName>
    </submittedName>
</protein>
<feature type="signal peptide" evidence="2">
    <location>
        <begin position="1"/>
        <end position="16"/>
    </location>
</feature>
<sequence length="406" mass="47859">MDIIVLILLGISYVLANTDERFDYRYTCPKSFSNIGRKCYHFNNGSATWFQAFYTCHDLSSSNLTMFSSRPDLLQFERHMLKNKRKFGSQSTSFWVGGFKNWKQKRWIYTDGSPIKFLSLKDIDRDGEDNWTCLLFDVERNRWRAENCMKPNPFICETEPEALVAFKVMDKKSEKKLTVERCLENFETLTKRQKKRCQRLKNKLLNKPAAVIQKAKPAYQSKPTTIKSSMSYICPQNWMVLGSQCYLFSRDKATWSDAHFNCAHINSRLAIIRSRVQDKKLKIFLNGFTEKQERWIGGRFNDKTKKWVWALNGNQLRYQGFAEEVLQNPTNGSNWNAIIMDPQYSYQWSYRNEMEKHNYICQVKGMAVKRLNPPRGATIEITSHPRYQMRSSSGRATRRANRNKRF</sequence>
<dbReference type="RefSeq" id="XP_030757500.1">
    <property type="nucleotide sequence ID" value="XM_030901640.1"/>
</dbReference>
<dbReference type="PANTHER" id="PTHR22803">
    <property type="entry name" value="MANNOSE, PHOSPHOLIPASE, LECTIN RECEPTOR RELATED"/>
    <property type="match status" value="1"/>
</dbReference>
<evidence type="ECO:0000256" key="2">
    <source>
        <dbReference type="SAM" id="SignalP"/>
    </source>
</evidence>
<evidence type="ECO:0000259" key="3">
    <source>
        <dbReference type="PROSITE" id="PS50041"/>
    </source>
</evidence>
<dbReference type="OrthoDB" id="6133475at2759"/>
<dbReference type="InterPro" id="IPR016187">
    <property type="entry name" value="CTDL_fold"/>
</dbReference>
<feature type="domain" description="C-type lectin" evidence="3">
    <location>
        <begin position="35"/>
        <end position="157"/>
    </location>
</feature>
<name>A0A6J2Y3B7_SITOR</name>
<evidence type="ECO:0000313" key="5">
    <source>
        <dbReference type="RefSeq" id="XP_030757500.1"/>
    </source>
</evidence>
<dbReference type="PROSITE" id="PS50041">
    <property type="entry name" value="C_TYPE_LECTIN_2"/>
    <property type="match status" value="2"/>
</dbReference>
<dbReference type="InterPro" id="IPR016186">
    <property type="entry name" value="C-type_lectin-like/link_sf"/>
</dbReference>
<proteinExistence type="predicted"/>
<feature type="domain" description="C-type lectin" evidence="3">
    <location>
        <begin position="241"/>
        <end position="362"/>
    </location>
</feature>
<dbReference type="Proteomes" id="UP000504635">
    <property type="component" value="Unplaced"/>
</dbReference>
<dbReference type="GeneID" id="115883300"/>
<evidence type="ECO:0000313" key="4">
    <source>
        <dbReference type="Proteomes" id="UP000504635"/>
    </source>
</evidence>
<dbReference type="InParanoid" id="A0A6J2Y3B7"/>
<feature type="chain" id="PRO_5026779599" evidence="2">
    <location>
        <begin position="17"/>
        <end position="406"/>
    </location>
</feature>
<organism evidence="4 5">
    <name type="scientific">Sitophilus oryzae</name>
    <name type="common">Rice weevil</name>
    <name type="synonym">Curculio oryzae</name>
    <dbReference type="NCBI Taxonomy" id="7048"/>
    <lineage>
        <taxon>Eukaryota</taxon>
        <taxon>Metazoa</taxon>
        <taxon>Ecdysozoa</taxon>
        <taxon>Arthropoda</taxon>
        <taxon>Hexapoda</taxon>
        <taxon>Insecta</taxon>
        <taxon>Pterygota</taxon>
        <taxon>Neoptera</taxon>
        <taxon>Endopterygota</taxon>
        <taxon>Coleoptera</taxon>
        <taxon>Polyphaga</taxon>
        <taxon>Cucujiformia</taxon>
        <taxon>Curculionidae</taxon>
        <taxon>Dryophthorinae</taxon>
        <taxon>Sitophilus</taxon>
    </lineage>
</organism>
<dbReference type="SUPFAM" id="SSF56436">
    <property type="entry name" value="C-type lectin-like"/>
    <property type="match status" value="2"/>
</dbReference>
<dbReference type="InterPro" id="IPR050111">
    <property type="entry name" value="C-type_lectin/snaclec_domain"/>
</dbReference>
<dbReference type="SMART" id="SM00034">
    <property type="entry name" value="CLECT"/>
    <property type="match status" value="2"/>
</dbReference>
<dbReference type="KEGG" id="soy:115883300"/>
<evidence type="ECO:0000256" key="1">
    <source>
        <dbReference type="SAM" id="MobiDB-lite"/>
    </source>
</evidence>
<dbReference type="Pfam" id="PF00059">
    <property type="entry name" value="Lectin_C"/>
    <property type="match status" value="2"/>
</dbReference>
<feature type="compositionally biased region" description="Basic residues" evidence="1">
    <location>
        <begin position="396"/>
        <end position="406"/>
    </location>
</feature>
<accession>A0A6J2Y3B7</accession>
<dbReference type="CDD" id="cd00037">
    <property type="entry name" value="CLECT"/>
    <property type="match status" value="2"/>
</dbReference>
<feature type="region of interest" description="Disordered" evidence="1">
    <location>
        <begin position="386"/>
        <end position="406"/>
    </location>
</feature>
<dbReference type="Gene3D" id="3.10.100.10">
    <property type="entry name" value="Mannose-Binding Protein A, subunit A"/>
    <property type="match status" value="2"/>
</dbReference>